<dbReference type="PROSITE" id="PS50104">
    <property type="entry name" value="TIR"/>
    <property type="match status" value="1"/>
</dbReference>
<keyword evidence="2" id="KW-0433">Leucine-rich repeat</keyword>
<evidence type="ECO:0000256" key="5">
    <source>
        <dbReference type="ARBA" id="ARBA00022821"/>
    </source>
</evidence>
<dbReference type="InterPro" id="IPR000157">
    <property type="entry name" value="TIR_dom"/>
</dbReference>
<gene>
    <name evidence="9" type="ORF">BRAA04T16311Z</name>
</gene>
<reference evidence="9" key="1">
    <citation type="submission" date="2018-11" db="EMBL/GenBank/DDBJ databases">
        <authorList>
            <consortium name="Genoscope - CEA"/>
            <person name="William W."/>
        </authorList>
    </citation>
    <scope>NUCLEOTIDE SEQUENCE</scope>
</reference>
<dbReference type="InterPro" id="IPR045344">
    <property type="entry name" value="C-JID"/>
</dbReference>
<evidence type="ECO:0000256" key="3">
    <source>
        <dbReference type="ARBA" id="ARBA00022737"/>
    </source>
</evidence>
<organism evidence="9">
    <name type="scientific">Brassica campestris</name>
    <name type="common">Field mustard</name>
    <dbReference type="NCBI Taxonomy" id="3711"/>
    <lineage>
        <taxon>Eukaryota</taxon>
        <taxon>Viridiplantae</taxon>
        <taxon>Streptophyta</taxon>
        <taxon>Embryophyta</taxon>
        <taxon>Tracheophyta</taxon>
        <taxon>Spermatophyta</taxon>
        <taxon>Magnoliopsida</taxon>
        <taxon>eudicotyledons</taxon>
        <taxon>Gunneridae</taxon>
        <taxon>Pentapetalae</taxon>
        <taxon>rosids</taxon>
        <taxon>malvids</taxon>
        <taxon>Brassicales</taxon>
        <taxon>Brassicaceae</taxon>
        <taxon>Brassiceae</taxon>
        <taxon>Brassica</taxon>
    </lineage>
</organism>
<dbReference type="GO" id="GO:0043531">
    <property type="term" value="F:ADP binding"/>
    <property type="evidence" value="ECO:0007669"/>
    <property type="project" value="InterPro"/>
</dbReference>
<evidence type="ECO:0000256" key="7">
    <source>
        <dbReference type="ARBA" id="ARBA00047304"/>
    </source>
</evidence>
<dbReference type="FunFam" id="3.40.50.300:FF:001002">
    <property type="entry name" value="Disease resistance protein (TIR-NBS-LRR class)"/>
    <property type="match status" value="1"/>
</dbReference>
<dbReference type="Pfam" id="PF07725">
    <property type="entry name" value="LRR_3"/>
    <property type="match status" value="1"/>
</dbReference>
<dbReference type="Pfam" id="PF01582">
    <property type="entry name" value="TIR"/>
    <property type="match status" value="1"/>
</dbReference>
<sequence>MASSSSLSRSWLYHVFLSFRGEDVRKGFLSHVRKGLESKGIIAFVDEEIKRGESVRTVLVGAIRQSRVAVVLLSPNYASSSSWCLDELVEIMKCREEYQQTVMTIFYEVDPSDVRKQTGDFGKAFDATCVGKIEEVKQAWRQALTDVAGIAGYHTSNCDNEAEMINKVALDVTAVLGFTPSKDFDDFIGIEARMMEIKSKLILQSEEVKVIGVVGPPGIGKTTIATVLYNQISPGFPFSTFLENIKGSYEKPCGNNYRLKLRLQKNLLSEIFNQRDIGVCHLGVAQEMLGDKKVLVVLDEVGSWWQLEATADQSGWLGPGSIVIITTEDRKLLKALGLGINHIYEMEFPTSSESLQIFCQYAFDKNSPDNGFEWLAWEVTSLSGDLPLGLRVMGSYLRGMSRDYWIDALPRLRSSLDTEIESTLRFSYDVLSDKDKALFLHIACFFVGFEEDFVKRCLEKSGLDVNHGLQVLANKSLLSIENGYVKMHCLLQQMGREIVKKESLEEPGHRQFLMDTMEISDVIEEDTGTGKVLGIKLDTSNSKKIQISKDAFQGMNNLQFLYVSSNTLCIPEGLICLPHKLRLIDWNGCPLRFWPSKFSGKFLVEIRMPNSKFEKLWEGTKPLHCLQLMDLSYSKSLKKIPDLSKATSLEELNLSYCKSLLELKSSIGNATKLTIFNLRGCLLLKELPSSIGRLINIVKLDLRDTAIEKMPSSFSTCVVELVLSCTGIEEVPPLIGNLFRLRKLFMYGCKKLKSISPNISKLENLELLALCNRGEIEHDYGSLHLFNYRNLFQAVVNWKGDLKGSWELRSDFNAHYIFPICLPEKALSSPISLRLAGDSVETIPDCIRSLSGLIKLNVIACKKLVALPPLPGSLLSIDAGDCESLKRIDSSFENPNICLYFSNCFNLNREARKLIHTSACKYAFLPGEKLPAHFTHRATVNNSLMDVSFNVMSKQNGLIVGRGSTQLHIPYLSRYGEHLYIFEDSFSLNQDSPEAEEATFSELTFVFKLHDKTWKSLSVCALYQGSYSLNLQQKAKKLIQTLDCKSSLVPGVEVPAHFTHQSTSGSQTINLTPESLPSSFRFKACILLSRDKHFVLFLKKKDFGDANICSMQR</sequence>
<dbReference type="InterPro" id="IPR044974">
    <property type="entry name" value="Disease_R_plants"/>
</dbReference>
<keyword evidence="3" id="KW-0677">Repeat</keyword>
<dbReference type="Gene3D" id="3.40.50.10140">
    <property type="entry name" value="Toll/interleukin-1 receptor homology (TIR) domain"/>
    <property type="match status" value="1"/>
</dbReference>
<dbReference type="SUPFAM" id="SSF46785">
    <property type="entry name" value="Winged helix' DNA-binding domain"/>
    <property type="match status" value="1"/>
</dbReference>
<dbReference type="SMART" id="SM00382">
    <property type="entry name" value="AAA"/>
    <property type="match status" value="1"/>
</dbReference>
<evidence type="ECO:0000256" key="4">
    <source>
        <dbReference type="ARBA" id="ARBA00022801"/>
    </source>
</evidence>
<dbReference type="EC" id="3.2.2.6" evidence="1"/>
<keyword evidence="4" id="KW-0378">Hydrolase</keyword>
<name>A0A3P6C751_BRACM</name>
<evidence type="ECO:0000256" key="1">
    <source>
        <dbReference type="ARBA" id="ARBA00011982"/>
    </source>
</evidence>
<dbReference type="SMART" id="SM00255">
    <property type="entry name" value="TIR"/>
    <property type="match status" value="1"/>
</dbReference>
<dbReference type="InterPro" id="IPR027417">
    <property type="entry name" value="P-loop_NTPase"/>
</dbReference>
<dbReference type="FunFam" id="1.10.8.430:FF:000002">
    <property type="entry name" value="Disease resistance protein (TIR-NBS-LRR class)"/>
    <property type="match status" value="1"/>
</dbReference>
<dbReference type="InterPro" id="IPR003593">
    <property type="entry name" value="AAA+_ATPase"/>
</dbReference>
<dbReference type="AlphaFoldDB" id="A0A3P6C751"/>
<evidence type="ECO:0000259" key="8">
    <source>
        <dbReference type="PROSITE" id="PS50104"/>
    </source>
</evidence>
<dbReference type="PANTHER" id="PTHR11017">
    <property type="entry name" value="LEUCINE-RICH REPEAT-CONTAINING PROTEIN"/>
    <property type="match status" value="1"/>
</dbReference>
<dbReference type="InterPro" id="IPR032675">
    <property type="entry name" value="LRR_dom_sf"/>
</dbReference>
<evidence type="ECO:0000313" key="9">
    <source>
        <dbReference type="EMBL" id="VDD11136.1"/>
    </source>
</evidence>
<proteinExistence type="predicted"/>
<dbReference type="PANTHER" id="PTHR11017:SF314">
    <property type="entry name" value="TIR DOMAIN-CONTAINING PROTEIN"/>
    <property type="match status" value="1"/>
</dbReference>
<evidence type="ECO:0000256" key="6">
    <source>
        <dbReference type="ARBA" id="ARBA00023027"/>
    </source>
</evidence>
<dbReference type="InterPro" id="IPR058192">
    <property type="entry name" value="WHD_ROQ1-like"/>
</dbReference>
<dbReference type="SUPFAM" id="SSF52200">
    <property type="entry name" value="Toll/Interleukin receptor TIR domain"/>
    <property type="match status" value="1"/>
</dbReference>
<dbReference type="GO" id="GO:0006952">
    <property type="term" value="P:defense response"/>
    <property type="evidence" value="ECO:0007669"/>
    <property type="project" value="UniProtKB-KW"/>
</dbReference>
<dbReference type="InterPro" id="IPR011713">
    <property type="entry name" value="Leu-rich_rpt_3"/>
</dbReference>
<feature type="domain" description="TIR" evidence="8">
    <location>
        <begin position="11"/>
        <end position="176"/>
    </location>
</feature>
<dbReference type="Pfam" id="PF00931">
    <property type="entry name" value="NB-ARC"/>
    <property type="match status" value="1"/>
</dbReference>
<dbReference type="Gene3D" id="3.80.10.10">
    <property type="entry name" value="Ribonuclease Inhibitor"/>
    <property type="match status" value="2"/>
</dbReference>
<protein>
    <recommendedName>
        <fullName evidence="1">ADP-ribosyl cyclase/cyclic ADP-ribose hydrolase</fullName>
        <ecNumber evidence="1">3.2.2.6</ecNumber>
    </recommendedName>
</protein>
<keyword evidence="6" id="KW-0520">NAD</keyword>
<comment type="catalytic activity">
    <reaction evidence="7">
        <text>NAD(+) + H2O = ADP-D-ribose + nicotinamide + H(+)</text>
        <dbReference type="Rhea" id="RHEA:16301"/>
        <dbReference type="ChEBI" id="CHEBI:15377"/>
        <dbReference type="ChEBI" id="CHEBI:15378"/>
        <dbReference type="ChEBI" id="CHEBI:17154"/>
        <dbReference type="ChEBI" id="CHEBI:57540"/>
        <dbReference type="ChEBI" id="CHEBI:57967"/>
        <dbReference type="EC" id="3.2.2.6"/>
    </reaction>
    <physiologicalReaction direction="left-to-right" evidence="7">
        <dbReference type="Rhea" id="RHEA:16302"/>
    </physiologicalReaction>
</comment>
<dbReference type="Pfam" id="PF20160">
    <property type="entry name" value="C-JID"/>
    <property type="match status" value="1"/>
</dbReference>
<keyword evidence="5" id="KW-0611">Plant defense</keyword>
<dbReference type="Gene3D" id="1.10.8.430">
    <property type="entry name" value="Helical domain of apoptotic protease-activating factors"/>
    <property type="match status" value="1"/>
</dbReference>
<dbReference type="GO" id="GO:0061809">
    <property type="term" value="F:NAD+ nucleosidase activity, cyclic ADP-ribose generating"/>
    <property type="evidence" value="ECO:0007669"/>
    <property type="project" value="UniProtKB-EC"/>
</dbReference>
<dbReference type="InterPro" id="IPR042197">
    <property type="entry name" value="Apaf_helical"/>
</dbReference>
<dbReference type="Pfam" id="PF23282">
    <property type="entry name" value="WHD_ROQ1"/>
    <property type="match status" value="1"/>
</dbReference>
<evidence type="ECO:0000256" key="2">
    <source>
        <dbReference type="ARBA" id="ARBA00022614"/>
    </source>
</evidence>
<accession>A0A3P6C751</accession>
<dbReference type="PRINTS" id="PR00364">
    <property type="entry name" value="DISEASERSIST"/>
</dbReference>
<dbReference type="EMBL" id="LR031576">
    <property type="protein sequence ID" value="VDD11136.1"/>
    <property type="molecule type" value="Genomic_DNA"/>
</dbReference>
<dbReference type="InterPro" id="IPR035897">
    <property type="entry name" value="Toll_tir_struct_dom_sf"/>
</dbReference>
<dbReference type="InterPro" id="IPR002182">
    <property type="entry name" value="NB-ARC"/>
</dbReference>
<dbReference type="SUPFAM" id="SSF52540">
    <property type="entry name" value="P-loop containing nucleoside triphosphate hydrolases"/>
    <property type="match status" value="1"/>
</dbReference>
<dbReference type="InterPro" id="IPR036390">
    <property type="entry name" value="WH_DNA-bd_sf"/>
</dbReference>
<dbReference type="SUPFAM" id="SSF52058">
    <property type="entry name" value="L domain-like"/>
    <property type="match status" value="1"/>
</dbReference>
<dbReference type="Gene3D" id="3.40.50.300">
    <property type="entry name" value="P-loop containing nucleotide triphosphate hydrolases"/>
    <property type="match status" value="1"/>
</dbReference>
<dbReference type="FunFam" id="3.40.50.10140:FF:000007">
    <property type="entry name" value="Disease resistance protein (TIR-NBS-LRR class)"/>
    <property type="match status" value="1"/>
</dbReference>
<dbReference type="GO" id="GO:0007165">
    <property type="term" value="P:signal transduction"/>
    <property type="evidence" value="ECO:0007669"/>
    <property type="project" value="InterPro"/>
</dbReference>